<keyword evidence="3" id="KW-1185">Reference proteome</keyword>
<name>A0ABW0QM69_9GAMM</name>
<dbReference type="InterPro" id="IPR036514">
    <property type="entry name" value="SGNH_hydro_sf"/>
</dbReference>
<keyword evidence="1" id="KW-0732">Signal</keyword>
<dbReference type="Gene3D" id="3.40.50.1110">
    <property type="entry name" value="SGNH hydrolase"/>
    <property type="match status" value="1"/>
</dbReference>
<comment type="caution">
    <text evidence="2">The sequence shown here is derived from an EMBL/GenBank/DDBJ whole genome shotgun (WGS) entry which is preliminary data.</text>
</comment>
<reference evidence="3" key="1">
    <citation type="journal article" date="2019" name="Int. J. Syst. Evol. Microbiol.">
        <title>The Global Catalogue of Microorganisms (GCM) 10K type strain sequencing project: providing services to taxonomists for standard genome sequencing and annotation.</title>
        <authorList>
            <consortium name="The Broad Institute Genomics Platform"/>
            <consortium name="The Broad Institute Genome Sequencing Center for Infectious Disease"/>
            <person name="Wu L."/>
            <person name="Ma J."/>
        </authorList>
    </citation>
    <scope>NUCLEOTIDE SEQUENCE [LARGE SCALE GENOMIC DNA]</scope>
    <source>
        <strain evidence="3">CGMCC 1.16619</strain>
    </source>
</reference>
<evidence type="ECO:0000313" key="3">
    <source>
        <dbReference type="Proteomes" id="UP001596114"/>
    </source>
</evidence>
<feature type="chain" id="PRO_5045810465" evidence="1">
    <location>
        <begin position="35"/>
        <end position="304"/>
    </location>
</feature>
<proteinExistence type="predicted"/>
<dbReference type="EMBL" id="JBHSNF010000002">
    <property type="protein sequence ID" value="MFC5526036.1"/>
    <property type="molecule type" value="Genomic_DNA"/>
</dbReference>
<organism evidence="2 3">
    <name type="scientific">Rhodanobacter ginsengisoli</name>
    <dbReference type="NCBI Taxonomy" id="418646"/>
    <lineage>
        <taxon>Bacteria</taxon>
        <taxon>Pseudomonadati</taxon>
        <taxon>Pseudomonadota</taxon>
        <taxon>Gammaproteobacteria</taxon>
        <taxon>Lysobacterales</taxon>
        <taxon>Rhodanobacteraceae</taxon>
        <taxon>Rhodanobacter</taxon>
    </lineage>
</organism>
<evidence type="ECO:0000313" key="2">
    <source>
        <dbReference type="EMBL" id="MFC5526036.1"/>
    </source>
</evidence>
<evidence type="ECO:0000256" key="1">
    <source>
        <dbReference type="SAM" id="SignalP"/>
    </source>
</evidence>
<accession>A0ABW0QM69</accession>
<dbReference type="RefSeq" id="WP_377319585.1">
    <property type="nucleotide sequence ID" value="NZ_JBHSNF010000002.1"/>
</dbReference>
<protein>
    <submittedName>
        <fullName evidence="2">DUF4886 domain-containing protein</fullName>
    </submittedName>
</protein>
<sequence length="304" mass="33857">MEFFRTGHRRHRKIKSFHWLLALVAMTATGGARATLPAPAQTVLFIGNSFTYGAHSPVWRYHADLVHDLNGDGVGGVPALFKLFTREAGLNYDVSLETAGGRTLEFHYTQKRGRLDRAWDHVVMQEYSTLSPDRPGDPTTFKQYADKLATMFRQENPSVDIRLLATWSRPDQTYRTGGHWYGKPIEAMGDDLYKAYARVAAGNPSINGVIAVGSAFNRAIRTGVADANPYDGIHFNQVDLWAYDHYHASTYGYYLEALMDFGSITGKDPRSLGKHETAADELGLSPEQAEALQDVAFRQLGQVP</sequence>
<feature type="signal peptide" evidence="1">
    <location>
        <begin position="1"/>
        <end position="34"/>
    </location>
</feature>
<gene>
    <name evidence="2" type="ORF">ACFPPA_09800</name>
</gene>
<dbReference type="SUPFAM" id="SSF52266">
    <property type="entry name" value="SGNH hydrolase"/>
    <property type="match status" value="1"/>
</dbReference>
<dbReference type="Proteomes" id="UP001596114">
    <property type="component" value="Unassembled WGS sequence"/>
</dbReference>